<dbReference type="InterPro" id="IPR000700">
    <property type="entry name" value="PAS-assoc_C"/>
</dbReference>
<feature type="domain" description="PAS" evidence="15">
    <location>
        <begin position="451"/>
        <end position="521"/>
    </location>
</feature>
<comment type="subunit">
    <text evidence="9">At low DSF concentrations, interacts with RpfF.</text>
</comment>
<dbReference type="SUPFAM" id="SSF55874">
    <property type="entry name" value="ATPase domain of HSP90 chaperone/DNA topoisomerase II/histidine kinase"/>
    <property type="match status" value="1"/>
</dbReference>
<dbReference type="PANTHER" id="PTHR45339:SF1">
    <property type="entry name" value="HYBRID SIGNAL TRANSDUCTION HISTIDINE KINASE J"/>
    <property type="match status" value="1"/>
</dbReference>
<evidence type="ECO:0000259" key="16">
    <source>
        <dbReference type="PROSITE" id="PS50113"/>
    </source>
</evidence>
<dbReference type="NCBIfam" id="TIGR00229">
    <property type="entry name" value="sensory_box"/>
    <property type="match status" value="2"/>
</dbReference>
<dbReference type="CDD" id="cd16922">
    <property type="entry name" value="HATPase_EvgS-ArcB-TorS-like"/>
    <property type="match status" value="1"/>
</dbReference>
<dbReference type="InterPro" id="IPR036097">
    <property type="entry name" value="HisK_dim/P_sf"/>
</dbReference>
<dbReference type="OrthoDB" id="9810730at2"/>
<dbReference type="FunFam" id="1.10.287.130:FF:000002">
    <property type="entry name" value="Two-component osmosensing histidine kinase"/>
    <property type="match status" value="1"/>
</dbReference>
<organism evidence="17 18">
    <name type="scientific">Ferrimonas sediminicola</name>
    <dbReference type="NCBI Taxonomy" id="2569538"/>
    <lineage>
        <taxon>Bacteria</taxon>
        <taxon>Pseudomonadati</taxon>
        <taxon>Pseudomonadota</taxon>
        <taxon>Gammaproteobacteria</taxon>
        <taxon>Alteromonadales</taxon>
        <taxon>Ferrimonadaceae</taxon>
        <taxon>Ferrimonas</taxon>
    </lineage>
</organism>
<feature type="domain" description="PAC" evidence="16">
    <location>
        <begin position="652"/>
        <end position="705"/>
    </location>
</feature>
<dbReference type="Gene3D" id="1.10.287.130">
    <property type="match status" value="1"/>
</dbReference>
<dbReference type="InterPro" id="IPR035965">
    <property type="entry name" value="PAS-like_dom_sf"/>
</dbReference>
<evidence type="ECO:0000256" key="1">
    <source>
        <dbReference type="ARBA" id="ARBA00000085"/>
    </source>
</evidence>
<feature type="domain" description="Histidine kinase" evidence="13">
    <location>
        <begin position="723"/>
        <end position="944"/>
    </location>
</feature>
<dbReference type="InterPro" id="IPR001610">
    <property type="entry name" value="PAC"/>
</dbReference>
<dbReference type="Pfam" id="PF00512">
    <property type="entry name" value="HisKA"/>
    <property type="match status" value="1"/>
</dbReference>
<dbReference type="Gene3D" id="3.30.450.20">
    <property type="entry name" value="PAS domain"/>
    <property type="match status" value="2"/>
</dbReference>
<dbReference type="InterPro" id="IPR011006">
    <property type="entry name" value="CheY-like_superfamily"/>
</dbReference>
<dbReference type="EC" id="2.7.13.3" evidence="2"/>
<dbReference type="AlphaFoldDB" id="A0A4U1BBT0"/>
<name>A0A4U1BBT0_9GAMM</name>
<feature type="domain" description="Response regulatory" evidence="14">
    <location>
        <begin position="1106"/>
        <end position="1222"/>
    </location>
</feature>
<keyword evidence="12" id="KW-1133">Transmembrane helix</keyword>
<dbReference type="PRINTS" id="PR00344">
    <property type="entry name" value="BCTRLSENSOR"/>
</dbReference>
<evidence type="ECO:0000256" key="5">
    <source>
        <dbReference type="ARBA" id="ARBA00022741"/>
    </source>
</evidence>
<gene>
    <name evidence="17" type="ORF">FCL40_14255</name>
</gene>
<evidence type="ECO:0000256" key="12">
    <source>
        <dbReference type="SAM" id="Phobius"/>
    </source>
</evidence>
<dbReference type="InterPro" id="IPR004358">
    <property type="entry name" value="Sig_transdc_His_kin-like_C"/>
</dbReference>
<dbReference type="Pfam" id="PF00072">
    <property type="entry name" value="Response_reg"/>
    <property type="match status" value="2"/>
</dbReference>
<evidence type="ECO:0000256" key="11">
    <source>
        <dbReference type="PROSITE-ProRule" id="PRU00169"/>
    </source>
</evidence>
<dbReference type="GO" id="GO:0000155">
    <property type="term" value="F:phosphorelay sensor kinase activity"/>
    <property type="evidence" value="ECO:0007669"/>
    <property type="project" value="InterPro"/>
</dbReference>
<evidence type="ECO:0000256" key="3">
    <source>
        <dbReference type="ARBA" id="ARBA00022553"/>
    </source>
</evidence>
<dbReference type="PROSITE" id="PS50113">
    <property type="entry name" value="PAC"/>
    <property type="match status" value="2"/>
</dbReference>
<dbReference type="SMART" id="SM00448">
    <property type="entry name" value="REC"/>
    <property type="match status" value="2"/>
</dbReference>
<accession>A0A4U1BBT0</accession>
<dbReference type="InterPro" id="IPR003661">
    <property type="entry name" value="HisK_dim/P_dom"/>
</dbReference>
<evidence type="ECO:0000259" key="15">
    <source>
        <dbReference type="PROSITE" id="PS50112"/>
    </source>
</evidence>
<proteinExistence type="predicted"/>
<dbReference type="Gene3D" id="3.40.50.2300">
    <property type="match status" value="2"/>
</dbReference>
<keyword evidence="8" id="KW-0902">Two-component regulatory system</keyword>
<dbReference type="Pfam" id="PF08447">
    <property type="entry name" value="PAS_3"/>
    <property type="match status" value="1"/>
</dbReference>
<dbReference type="PROSITE" id="PS50110">
    <property type="entry name" value="RESPONSE_REGULATORY"/>
    <property type="match status" value="2"/>
</dbReference>
<evidence type="ECO:0000256" key="9">
    <source>
        <dbReference type="ARBA" id="ARBA00064003"/>
    </source>
</evidence>
<feature type="modified residue" description="4-aspartylphosphate" evidence="11">
    <location>
        <position position="1012"/>
    </location>
</feature>
<evidence type="ECO:0000256" key="2">
    <source>
        <dbReference type="ARBA" id="ARBA00012438"/>
    </source>
</evidence>
<dbReference type="InterPro" id="IPR000014">
    <property type="entry name" value="PAS"/>
</dbReference>
<protein>
    <recommendedName>
        <fullName evidence="10">Sensory/regulatory protein RpfC</fullName>
        <ecNumber evidence="2">2.7.13.3</ecNumber>
    </recommendedName>
</protein>
<dbReference type="CDD" id="cd17546">
    <property type="entry name" value="REC_hyHK_CKI1_RcsC-like"/>
    <property type="match status" value="2"/>
</dbReference>
<dbReference type="PROSITE" id="PS50112">
    <property type="entry name" value="PAS"/>
    <property type="match status" value="2"/>
</dbReference>
<evidence type="ECO:0000256" key="7">
    <source>
        <dbReference type="ARBA" id="ARBA00022840"/>
    </source>
</evidence>
<feature type="domain" description="Response regulatory" evidence="14">
    <location>
        <begin position="963"/>
        <end position="1083"/>
    </location>
</feature>
<dbReference type="InterPro" id="IPR013655">
    <property type="entry name" value="PAS_fold_3"/>
</dbReference>
<dbReference type="Pfam" id="PF02518">
    <property type="entry name" value="HATPase_c"/>
    <property type="match status" value="1"/>
</dbReference>
<keyword evidence="7" id="KW-0067">ATP-binding</keyword>
<evidence type="ECO:0000256" key="6">
    <source>
        <dbReference type="ARBA" id="ARBA00022777"/>
    </source>
</evidence>
<comment type="caution">
    <text evidence="17">The sequence shown here is derived from an EMBL/GenBank/DDBJ whole genome shotgun (WGS) entry which is preliminary data.</text>
</comment>
<dbReference type="FunFam" id="3.30.565.10:FF:000010">
    <property type="entry name" value="Sensor histidine kinase RcsC"/>
    <property type="match status" value="1"/>
</dbReference>
<keyword evidence="18" id="KW-1185">Reference proteome</keyword>
<evidence type="ECO:0000259" key="14">
    <source>
        <dbReference type="PROSITE" id="PS50110"/>
    </source>
</evidence>
<evidence type="ECO:0000259" key="13">
    <source>
        <dbReference type="PROSITE" id="PS50109"/>
    </source>
</evidence>
<dbReference type="SUPFAM" id="SSF52172">
    <property type="entry name" value="CheY-like"/>
    <property type="match status" value="2"/>
</dbReference>
<dbReference type="SMART" id="SM00388">
    <property type="entry name" value="HisKA"/>
    <property type="match status" value="1"/>
</dbReference>
<evidence type="ECO:0000256" key="8">
    <source>
        <dbReference type="ARBA" id="ARBA00023012"/>
    </source>
</evidence>
<evidence type="ECO:0000313" key="18">
    <source>
        <dbReference type="Proteomes" id="UP000305674"/>
    </source>
</evidence>
<dbReference type="EMBL" id="SWCI01000010">
    <property type="protein sequence ID" value="TKB48083.1"/>
    <property type="molecule type" value="Genomic_DNA"/>
</dbReference>
<feature type="domain" description="PAC" evidence="16">
    <location>
        <begin position="520"/>
        <end position="575"/>
    </location>
</feature>
<dbReference type="InterPro" id="IPR013656">
    <property type="entry name" value="PAS_4"/>
</dbReference>
<dbReference type="InterPro" id="IPR005467">
    <property type="entry name" value="His_kinase_dom"/>
</dbReference>
<dbReference type="CDD" id="cd00082">
    <property type="entry name" value="HisKA"/>
    <property type="match status" value="1"/>
</dbReference>
<dbReference type="CDD" id="cd00130">
    <property type="entry name" value="PAS"/>
    <property type="match status" value="2"/>
</dbReference>
<feature type="transmembrane region" description="Helical" evidence="12">
    <location>
        <begin position="20"/>
        <end position="38"/>
    </location>
</feature>
<dbReference type="Pfam" id="PF08448">
    <property type="entry name" value="PAS_4"/>
    <property type="match status" value="1"/>
</dbReference>
<dbReference type="PANTHER" id="PTHR45339">
    <property type="entry name" value="HYBRID SIGNAL TRANSDUCTION HISTIDINE KINASE J"/>
    <property type="match status" value="1"/>
</dbReference>
<keyword evidence="5" id="KW-0547">Nucleotide-binding</keyword>
<keyword evidence="12" id="KW-0812">Transmembrane</keyword>
<dbReference type="GO" id="GO:0005524">
    <property type="term" value="F:ATP binding"/>
    <property type="evidence" value="ECO:0007669"/>
    <property type="project" value="UniProtKB-KW"/>
</dbReference>
<dbReference type="SMART" id="SM00387">
    <property type="entry name" value="HATPase_c"/>
    <property type="match status" value="1"/>
</dbReference>
<dbReference type="SMART" id="SM00091">
    <property type="entry name" value="PAS"/>
    <property type="match status" value="2"/>
</dbReference>
<keyword evidence="6" id="KW-0418">Kinase</keyword>
<dbReference type="SUPFAM" id="SSF55785">
    <property type="entry name" value="PYP-like sensor domain (PAS domain)"/>
    <property type="match status" value="2"/>
</dbReference>
<feature type="domain" description="PAS" evidence="15">
    <location>
        <begin position="576"/>
        <end position="648"/>
    </location>
</feature>
<comment type="catalytic activity">
    <reaction evidence="1">
        <text>ATP + protein L-histidine = ADP + protein N-phospho-L-histidine.</text>
        <dbReference type="EC" id="2.7.13.3"/>
    </reaction>
</comment>
<feature type="modified residue" description="4-aspartylphosphate" evidence="11">
    <location>
        <position position="1155"/>
    </location>
</feature>
<dbReference type="SMART" id="SM00086">
    <property type="entry name" value="PAC"/>
    <property type="match status" value="2"/>
</dbReference>
<dbReference type="Proteomes" id="UP000305674">
    <property type="component" value="Unassembled WGS sequence"/>
</dbReference>
<dbReference type="InterPro" id="IPR003594">
    <property type="entry name" value="HATPase_dom"/>
</dbReference>
<dbReference type="Gene3D" id="3.30.565.10">
    <property type="entry name" value="Histidine kinase-like ATPase, C-terminal domain"/>
    <property type="match status" value="1"/>
</dbReference>
<keyword evidence="3 11" id="KW-0597">Phosphoprotein</keyword>
<evidence type="ECO:0000256" key="4">
    <source>
        <dbReference type="ARBA" id="ARBA00022679"/>
    </source>
</evidence>
<dbReference type="SUPFAM" id="SSF47384">
    <property type="entry name" value="Homodimeric domain of signal transducing histidine kinase"/>
    <property type="match status" value="1"/>
</dbReference>
<reference evidence="17 18" key="1">
    <citation type="submission" date="2019-04" db="EMBL/GenBank/DDBJ databases">
        <authorList>
            <person name="Hwang J.C."/>
        </authorList>
    </citation>
    <scope>NUCLEOTIDE SEQUENCE [LARGE SCALE GENOMIC DNA]</scope>
    <source>
        <strain evidence="17 18">IMCC35001</strain>
    </source>
</reference>
<evidence type="ECO:0000313" key="17">
    <source>
        <dbReference type="EMBL" id="TKB48083.1"/>
    </source>
</evidence>
<keyword evidence="4" id="KW-0808">Transferase</keyword>
<dbReference type="PROSITE" id="PS50109">
    <property type="entry name" value="HIS_KIN"/>
    <property type="match status" value="1"/>
</dbReference>
<dbReference type="InterPro" id="IPR001789">
    <property type="entry name" value="Sig_transdc_resp-reg_receiver"/>
</dbReference>
<dbReference type="InterPro" id="IPR036890">
    <property type="entry name" value="HATPase_C_sf"/>
</dbReference>
<sequence length="1228" mass="139211">MESALVKTPILNNYNKAVFYTYLGVVVLSLLVAAGVFTKQKEQLLAEKVEQVTQHSHQVELLLDASIRAVQALQEFTTIHMRNSGANTLEQLSSHNQFVLEGERFSLKPDYRNARHTFAEKGHISGVGPLEGRSPLFYRELDTLYQMSLSMPVTKQMAPKSANIYYLSRQQMMSIYPWPGPDHRFDPQMLENPLFDMAGPQMNPDRRVFWSDAHRTTDDKLATTVGIPVYIGDTFLAAIFMELKLSTLTEQLERYFDLPGTVLLLDRANNVLSYPDMHLDELPRTYHLSQRIPAQLHSVPLDQLLDDSRARLINGYYVRAVKLSNAPWSLLYLQPEQEVVADAWEKLESTFLMVIIALSLLVTVVHWLTRRAFVSPASKLLNHLEDCAHQPTPPPERVVEGWQPWFELISRTFEENQQYTQHLAAQNRRLDKLVAKRTARLKEANERRERDFSLMRSLIDAMPEAIMFKDVEGRILGCNRSAETLMGHKESELLGLTVNDILGGEEGRRITEENARILRDRVPLRYREQSEQNGRSLLMDVLKLPFYNGRGELLGLIIVWRDVTRESEQQEKLKQSEERYHLAMDSVEDGVWDWYLDANQLICNPAYYTMLGYEPGEFPLLIETYYRLMHPDDRQRVESYIDAYLDDSSNPFNIEFRMKGKDGHYRWILSRGRLVERDEEGEPKRLLGTHKDITQQKEHEVILLEAKQDAELANVTKSEFLANMSHEIRTPMNAIIGMMHLALRTELNPKQKDYLEKAKYSAESLLRIINDILDFSKIEAGKLELEQTRFSLDQVLEHAVSLNALKAQEKGVDLQLFSSVSANLHLIGDPLRLGQVLINLLSNAVKFTENGEVELGCEDLKEHNGRIRLKFWVRDTGIGIEEEKQKHLFDAFNQADGSTTRRFGGTGLGLSISKHLVNLMGGDLSVHSVPGQGSTFSFTIDAKRVEQPPQDTRLRAPHGGQFSALVVDDNPTALQIYSTYLRDFQFSVELAQNGQQALTSLTQHTPDVVLLDWMMPDMDGIEVVKRIDEMVADGTLEKRPTILIMTAYTGASLTAQVEEGKIAAVLQKPFDASALYDQLATSLGPAEASQPQAERESEQAPESQAHILLVEDNLINQQVATELLKSAGYRVTVAENGQVAVDQAREGQFDLVLMDIQMPVMDGLTATRVIRKFADAQTLPVIAMTAHAMTGDREKSLAAGMNDHITKPIILPELFATVKRWLGEEVQG</sequence>
<keyword evidence="12" id="KW-0472">Membrane</keyword>
<evidence type="ECO:0000256" key="10">
    <source>
        <dbReference type="ARBA" id="ARBA00068150"/>
    </source>
</evidence>